<protein>
    <submittedName>
        <fullName evidence="1">Uncharacterized protein</fullName>
    </submittedName>
</protein>
<name>A0A1V4KGR4_PATFA</name>
<evidence type="ECO:0000313" key="2">
    <source>
        <dbReference type="Proteomes" id="UP000190648"/>
    </source>
</evidence>
<reference evidence="1 2" key="1">
    <citation type="submission" date="2016-02" db="EMBL/GenBank/DDBJ databases">
        <title>Band-tailed pigeon sequencing and assembly.</title>
        <authorList>
            <person name="Soares A.E."/>
            <person name="Novak B.J."/>
            <person name="Rice E.S."/>
            <person name="O'Connell B."/>
            <person name="Chang D."/>
            <person name="Weber S."/>
            <person name="Shapiro B."/>
        </authorList>
    </citation>
    <scope>NUCLEOTIDE SEQUENCE [LARGE SCALE GENOMIC DNA]</scope>
    <source>
        <strain evidence="1">BTP2013</strain>
        <tissue evidence="1">Blood</tissue>
    </source>
</reference>
<comment type="caution">
    <text evidence="1">The sequence shown here is derived from an EMBL/GenBank/DDBJ whole genome shotgun (WGS) entry which is preliminary data.</text>
</comment>
<proteinExistence type="predicted"/>
<sequence>MASEPKYSVFMSSLHVAPSHTLFQASLSYLVKCWTQHLQERSMAGKNNNAESCCVALYPAKTKRPFENNGFCVAAEPGVARSRFHINCLPVMPLHVLYLS</sequence>
<evidence type="ECO:0000313" key="1">
    <source>
        <dbReference type="EMBL" id="OPJ83676.1"/>
    </source>
</evidence>
<dbReference type="EMBL" id="LSYS01003169">
    <property type="protein sequence ID" value="OPJ83676.1"/>
    <property type="molecule type" value="Genomic_DNA"/>
</dbReference>
<gene>
    <name evidence="1" type="ORF">AV530_006532</name>
</gene>
<organism evidence="1 2">
    <name type="scientific">Patagioenas fasciata monilis</name>
    <dbReference type="NCBI Taxonomy" id="372326"/>
    <lineage>
        <taxon>Eukaryota</taxon>
        <taxon>Metazoa</taxon>
        <taxon>Chordata</taxon>
        <taxon>Craniata</taxon>
        <taxon>Vertebrata</taxon>
        <taxon>Euteleostomi</taxon>
        <taxon>Archelosauria</taxon>
        <taxon>Archosauria</taxon>
        <taxon>Dinosauria</taxon>
        <taxon>Saurischia</taxon>
        <taxon>Theropoda</taxon>
        <taxon>Coelurosauria</taxon>
        <taxon>Aves</taxon>
        <taxon>Neognathae</taxon>
        <taxon>Neoaves</taxon>
        <taxon>Columbimorphae</taxon>
        <taxon>Columbiformes</taxon>
        <taxon>Columbidae</taxon>
        <taxon>Patagioenas</taxon>
    </lineage>
</organism>
<keyword evidence="2" id="KW-1185">Reference proteome</keyword>
<dbReference type="AlphaFoldDB" id="A0A1V4KGR4"/>
<accession>A0A1V4KGR4</accession>
<dbReference type="Proteomes" id="UP000190648">
    <property type="component" value="Unassembled WGS sequence"/>
</dbReference>